<evidence type="ECO:0000256" key="4">
    <source>
        <dbReference type="ARBA" id="ARBA00022982"/>
    </source>
</evidence>
<sequence>MSDAHNEHESVIRTPKQLIAAVLAGFLVPIICIVLLVQYVTNNNRVGAGSTGQTAEGIAARIKPVADEGFSFRDVNAPKQLQAGAEVYKAVCAACHTTGAAGAPKVGDAAAWAPRIGQGYDTLVKHAVEGIRAMPAKGGNPDLDDIEVARAVVVMANDSGAKFKEPEVKAAPAAKAADAATPAAEAPAAAAPAAAAPAATVAATGASAPTPAPAAAAPAAATVSADAGKKLYDTACVACHGAGIAGAPKFGDKAAWADRIKQGQNVMYEHAIKGFQGKNGMMPPKGGSTASDDEVKAAVDYMAAASK</sequence>
<evidence type="ECO:0000256" key="3">
    <source>
        <dbReference type="ARBA" id="ARBA00022723"/>
    </source>
</evidence>
<evidence type="ECO:0000256" key="2">
    <source>
        <dbReference type="ARBA" id="ARBA00022617"/>
    </source>
</evidence>
<keyword evidence="2 6" id="KW-0349">Heme</keyword>
<dbReference type="PANTHER" id="PTHR40942:SF4">
    <property type="entry name" value="CYTOCHROME C5"/>
    <property type="match status" value="1"/>
</dbReference>
<dbReference type="InterPro" id="IPR002323">
    <property type="entry name" value="Cyt_CIE"/>
</dbReference>
<keyword evidence="7" id="KW-0472">Membrane</keyword>
<organism evidence="9 10">
    <name type="scientific">Noviherbaspirillum suwonense</name>
    <dbReference type="NCBI Taxonomy" id="1224511"/>
    <lineage>
        <taxon>Bacteria</taxon>
        <taxon>Pseudomonadati</taxon>
        <taxon>Pseudomonadota</taxon>
        <taxon>Betaproteobacteria</taxon>
        <taxon>Burkholderiales</taxon>
        <taxon>Oxalobacteraceae</taxon>
        <taxon>Noviherbaspirillum</taxon>
    </lineage>
</organism>
<gene>
    <name evidence="9" type="ORF">SAMN06295970_1102</name>
</gene>
<dbReference type="SUPFAM" id="SSF46626">
    <property type="entry name" value="Cytochrome c"/>
    <property type="match status" value="2"/>
</dbReference>
<comment type="caution">
    <text evidence="9">The sequence shown here is derived from an EMBL/GenBank/DDBJ whole genome shotgun (WGS) entry which is preliminary data.</text>
</comment>
<keyword evidence="7" id="KW-0812">Transmembrane</keyword>
<name>A0ABY1QCZ7_9BURK</name>
<evidence type="ECO:0000256" key="1">
    <source>
        <dbReference type="ARBA" id="ARBA00022448"/>
    </source>
</evidence>
<reference evidence="9 10" key="1">
    <citation type="submission" date="2017-05" db="EMBL/GenBank/DDBJ databases">
        <authorList>
            <person name="Varghese N."/>
            <person name="Submissions S."/>
        </authorList>
    </citation>
    <scope>NUCLEOTIDE SEQUENCE [LARGE SCALE GENOMIC DNA]</scope>
    <source>
        <strain evidence="9 10">DSM 26001</strain>
    </source>
</reference>
<dbReference type="Proteomes" id="UP001158049">
    <property type="component" value="Unassembled WGS sequence"/>
</dbReference>
<evidence type="ECO:0000313" key="10">
    <source>
        <dbReference type="Proteomes" id="UP001158049"/>
    </source>
</evidence>
<evidence type="ECO:0000256" key="6">
    <source>
        <dbReference type="PROSITE-ProRule" id="PRU00433"/>
    </source>
</evidence>
<keyword evidence="4" id="KW-0249">Electron transport</keyword>
<evidence type="ECO:0000259" key="8">
    <source>
        <dbReference type="PROSITE" id="PS51007"/>
    </source>
</evidence>
<dbReference type="InterPro" id="IPR036909">
    <property type="entry name" value="Cyt_c-like_dom_sf"/>
</dbReference>
<keyword evidence="10" id="KW-1185">Reference proteome</keyword>
<dbReference type="InterPro" id="IPR009056">
    <property type="entry name" value="Cyt_c-like_dom"/>
</dbReference>
<feature type="transmembrane region" description="Helical" evidence="7">
    <location>
        <begin position="18"/>
        <end position="40"/>
    </location>
</feature>
<evidence type="ECO:0000313" key="9">
    <source>
        <dbReference type="EMBL" id="SMP64412.1"/>
    </source>
</evidence>
<dbReference type="PROSITE" id="PS51007">
    <property type="entry name" value="CYTC"/>
    <property type="match status" value="2"/>
</dbReference>
<keyword evidence="1" id="KW-0813">Transport</keyword>
<dbReference type="Pfam" id="PF13442">
    <property type="entry name" value="Cytochrome_CBB3"/>
    <property type="match status" value="2"/>
</dbReference>
<dbReference type="RefSeq" id="WP_283442853.1">
    <property type="nucleotide sequence ID" value="NZ_FXUL01000010.1"/>
</dbReference>
<dbReference type="PANTHER" id="PTHR40942">
    <property type="match status" value="1"/>
</dbReference>
<dbReference type="EMBL" id="FXUL01000010">
    <property type="protein sequence ID" value="SMP64412.1"/>
    <property type="molecule type" value="Genomic_DNA"/>
</dbReference>
<evidence type="ECO:0000256" key="5">
    <source>
        <dbReference type="ARBA" id="ARBA00023004"/>
    </source>
</evidence>
<keyword evidence="7" id="KW-1133">Transmembrane helix</keyword>
<protein>
    <submittedName>
        <fullName evidence="9">Cytochrome c5</fullName>
    </submittedName>
</protein>
<accession>A0ABY1QCZ7</accession>
<keyword evidence="3 6" id="KW-0479">Metal-binding</keyword>
<evidence type="ECO:0000256" key="7">
    <source>
        <dbReference type="SAM" id="Phobius"/>
    </source>
</evidence>
<keyword evidence="5 6" id="KW-0408">Iron</keyword>
<dbReference type="PRINTS" id="PR00607">
    <property type="entry name" value="CYTCHROMECIE"/>
</dbReference>
<proteinExistence type="predicted"/>
<feature type="domain" description="Cytochrome c" evidence="8">
    <location>
        <begin position="223"/>
        <end position="306"/>
    </location>
</feature>
<dbReference type="Gene3D" id="1.10.760.10">
    <property type="entry name" value="Cytochrome c-like domain"/>
    <property type="match status" value="2"/>
</dbReference>
<feature type="domain" description="Cytochrome c" evidence="8">
    <location>
        <begin position="79"/>
        <end position="157"/>
    </location>
</feature>